<dbReference type="Proteomes" id="UP000002706">
    <property type="component" value="Chromosome"/>
</dbReference>
<dbReference type="KEGG" id="chy:CHY_2089"/>
<dbReference type="InterPro" id="IPR051796">
    <property type="entry name" value="ISF_SsuE-like"/>
</dbReference>
<dbReference type="HOGENOM" id="CLU_050993_3_3_9"/>
<dbReference type="RefSeq" id="WP_011344981.1">
    <property type="nucleotide sequence ID" value="NC_007503.1"/>
</dbReference>
<organism evidence="4 5">
    <name type="scientific">Carboxydothermus hydrogenoformans (strain ATCC BAA-161 / DSM 6008 / Z-2901)</name>
    <dbReference type="NCBI Taxonomy" id="246194"/>
    <lineage>
        <taxon>Bacteria</taxon>
        <taxon>Bacillati</taxon>
        <taxon>Bacillota</taxon>
        <taxon>Clostridia</taxon>
        <taxon>Thermoanaerobacterales</taxon>
        <taxon>Thermoanaerobacteraceae</taxon>
        <taxon>Carboxydothermus</taxon>
    </lineage>
</organism>
<dbReference type="InterPro" id="IPR029039">
    <property type="entry name" value="Flavoprotein-like_sf"/>
</dbReference>
<dbReference type="OrthoDB" id="9790975at2"/>
<evidence type="ECO:0000259" key="3">
    <source>
        <dbReference type="Pfam" id="PF03358"/>
    </source>
</evidence>
<evidence type="ECO:0000256" key="2">
    <source>
        <dbReference type="ARBA" id="ARBA00022643"/>
    </source>
</evidence>
<keyword evidence="5" id="KW-1185">Reference proteome</keyword>
<dbReference type="PANTHER" id="PTHR43278">
    <property type="entry name" value="NAD(P)H-DEPENDENT FMN-CONTAINING OXIDOREDUCTASE YWQN-RELATED"/>
    <property type="match status" value="1"/>
</dbReference>
<proteinExistence type="predicted"/>
<evidence type="ECO:0000256" key="1">
    <source>
        <dbReference type="ARBA" id="ARBA00022630"/>
    </source>
</evidence>
<dbReference type="GO" id="GO:0016491">
    <property type="term" value="F:oxidoreductase activity"/>
    <property type="evidence" value="ECO:0007669"/>
    <property type="project" value="InterPro"/>
</dbReference>
<name>Q3AAC6_CARHZ</name>
<dbReference type="AlphaFoldDB" id="Q3AAC6"/>
<evidence type="ECO:0000313" key="5">
    <source>
        <dbReference type="Proteomes" id="UP000002706"/>
    </source>
</evidence>
<dbReference type="eggNOG" id="COG0655">
    <property type="taxonomic scope" value="Bacteria"/>
</dbReference>
<sequence length="188" mass="20706">MEAVGVVGSPRRRGNTEYLVRYYLKQLTKELSTEIIPLAERKIAACRGCRRCQATGECQIRDDFQGIYPIVVKSKILVLGTPVYYSGMSPLLSAFLSRLGMLSSSRGRELGGKIGVGIVTGRRAGHNMVLAQLLQFYFYHGLIIPGGPYWTIGFGGGRGEIKNDREIYTVLSAHAAFTLKIFKKLGGE</sequence>
<keyword evidence="2" id="KW-0288">FMN</keyword>
<dbReference type="SUPFAM" id="SSF52218">
    <property type="entry name" value="Flavoproteins"/>
    <property type="match status" value="1"/>
</dbReference>
<dbReference type="InterPro" id="IPR005025">
    <property type="entry name" value="FMN_Rdtase-like_dom"/>
</dbReference>
<dbReference type="EMBL" id="CP000141">
    <property type="protein sequence ID" value="ABB14809.1"/>
    <property type="molecule type" value="Genomic_DNA"/>
</dbReference>
<gene>
    <name evidence="4" type="ordered locus">CHY_2089</name>
</gene>
<keyword evidence="1" id="KW-0285">Flavoprotein</keyword>
<reference evidence="4 5" key="1">
    <citation type="journal article" date="2005" name="PLoS Genet.">
        <title>Life in hot carbon monoxide: the complete genome sequence of Carboxydothermus hydrogenoformans Z-2901.</title>
        <authorList>
            <person name="Wu M."/>
            <person name="Ren Q."/>
            <person name="Durkin A.S."/>
            <person name="Daugherty S.C."/>
            <person name="Brinkac L.M."/>
            <person name="Dodson R.J."/>
            <person name="Madupu R."/>
            <person name="Sullivan S.A."/>
            <person name="Kolonay J.F."/>
            <person name="Haft D.H."/>
            <person name="Nelson W.C."/>
            <person name="Tallon L.J."/>
            <person name="Jones K.M."/>
            <person name="Ulrich L.E."/>
            <person name="Gonzalez J.M."/>
            <person name="Zhulin I.B."/>
            <person name="Robb F.T."/>
            <person name="Eisen J.A."/>
        </authorList>
    </citation>
    <scope>NUCLEOTIDE SEQUENCE [LARGE SCALE GENOMIC DNA]</scope>
    <source>
        <strain evidence="5">ATCC BAA-161 / DSM 6008 / Z-2901</strain>
    </source>
</reference>
<feature type="domain" description="NADPH-dependent FMN reductase-like" evidence="3">
    <location>
        <begin position="1"/>
        <end position="154"/>
    </location>
</feature>
<evidence type="ECO:0000313" key="4">
    <source>
        <dbReference type="EMBL" id="ABB14809.1"/>
    </source>
</evidence>
<accession>Q3AAC6</accession>
<dbReference type="Gene3D" id="3.40.50.360">
    <property type="match status" value="1"/>
</dbReference>
<dbReference type="Pfam" id="PF03358">
    <property type="entry name" value="FMN_red"/>
    <property type="match status" value="1"/>
</dbReference>
<dbReference type="STRING" id="246194.CHY_2089"/>
<dbReference type="PANTHER" id="PTHR43278:SF1">
    <property type="entry name" value="IRON-SULFUR FLAVOPROTEIN MJ1083"/>
    <property type="match status" value="1"/>
</dbReference>
<dbReference type="InParanoid" id="Q3AAC6"/>
<protein>
    <recommendedName>
        <fullName evidence="3">NADPH-dependent FMN reductase-like domain-containing protein</fullName>
    </recommendedName>
</protein>